<protein>
    <submittedName>
        <fullName evidence="3">Glycoside hydrolase family 16 protein</fullName>
    </submittedName>
</protein>
<comment type="similarity">
    <text evidence="1">Belongs to the glycosyl hydrolase 16 family.</text>
</comment>
<accession>A0A7S8C6C7</accession>
<feature type="domain" description="GH16" evidence="2">
    <location>
        <begin position="56"/>
        <end position="273"/>
    </location>
</feature>
<name>A0A7S8C6C7_9HYPH</name>
<dbReference type="EMBL" id="CP058214">
    <property type="protein sequence ID" value="QPC44152.1"/>
    <property type="molecule type" value="Genomic_DNA"/>
</dbReference>
<dbReference type="InterPro" id="IPR006311">
    <property type="entry name" value="TAT_signal"/>
</dbReference>
<evidence type="ECO:0000256" key="1">
    <source>
        <dbReference type="ARBA" id="ARBA00006865"/>
    </source>
</evidence>
<dbReference type="PANTHER" id="PTHR10963">
    <property type="entry name" value="GLYCOSYL HYDROLASE-RELATED"/>
    <property type="match status" value="1"/>
</dbReference>
<dbReference type="InterPro" id="IPR000757">
    <property type="entry name" value="Beta-glucanase-like"/>
</dbReference>
<keyword evidence="4" id="KW-1185">Reference proteome</keyword>
<gene>
    <name evidence="3" type="ORF">HW532_16495</name>
</gene>
<dbReference type="Pfam" id="PF00722">
    <property type="entry name" value="Glyco_hydro_16"/>
    <property type="match status" value="1"/>
</dbReference>
<dbReference type="KEGG" id="kmn:HW532_16495"/>
<evidence type="ECO:0000313" key="3">
    <source>
        <dbReference type="EMBL" id="QPC44152.1"/>
    </source>
</evidence>
<dbReference type="Proteomes" id="UP000593594">
    <property type="component" value="Chromosome"/>
</dbReference>
<keyword evidence="3" id="KW-0378">Hydrolase</keyword>
<dbReference type="InterPro" id="IPR050546">
    <property type="entry name" value="Glycosyl_Hydrlase_16"/>
</dbReference>
<sequence>MTEIAATATRPAGLDRRAFLRGTAAGFASLATFGPPGLVRAREADALPPALRAAGGDWRVSFMDDFTDAVTFERNWIRERRAGGQHNTLRLPENSVVADGELRLELGHRDDPKRPFTGGSVQSRAFRQRYGYFECEMRIADEGGVNNAFWLIADRKTADGVRFELDVVEAKYPNALMVTARRWYPERITLAAHRHVDIPLADSFHRYAMLWTKDEFRFFFDDEEIFVALNSFAHRPALMLLSNAVGPFAGKNDGDIEGAATAIRRVRVFETVG</sequence>
<evidence type="ECO:0000259" key="2">
    <source>
        <dbReference type="PROSITE" id="PS51762"/>
    </source>
</evidence>
<dbReference type="RefSeq" id="WP_213161518.1">
    <property type="nucleotide sequence ID" value="NZ_CP058214.1"/>
</dbReference>
<dbReference type="GO" id="GO:0004553">
    <property type="term" value="F:hydrolase activity, hydrolyzing O-glycosyl compounds"/>
    <property type="evidence" value="ECO:0007669"/>
    <property type="project" value="InterPro"/>
</dbReference>
<dbReference type="SUPFAM" id="SSF49899">
    <property type="entry name" value="Concanavalin A-like lectins/glucanases"/>
    <property type="match status" value="1"/>
</dbReference>
<dbReference type="PROSITE" id="PS51318">
    <property type="entry name" value="TAT"/>
    <property type="match status" value="1"/>
</dbReference>
<dbReference type="Gene3D" id="2.60.120.200">
    <property type="match status" value="1"/>
</dbReference>
<proteinExistence type="inferred from homology"/>
<dbReference type="PANTHER" id="PTHR10963:SF55">
    <property type="entry name" value="GLYCOSIDE HYDROLASE FAMILY 16 PROTEIN"/>
    <property type="match status" value="1"/>
</dbReference>
<dbReference type="PROSITE" id="PS51762">
    <property type="entry name" value="GH16_2"/>
    <property type="match status" value="1"/>
</dbReference>
<dbReference type="CDD" id="cd00413">
    <property type="entry name" value="Glyco_hydrolase_16"/>
    <property type="match status" value="1"/>
</dbReference>
<organism evidence="3 4">
    <name type="scientific">Kaustia mangrovi</name>
    <dbReference type="NCBI Taxonomy" id="2593653"/>
    <lineage>
        <taxon>Bacteria</taxon>
        <taxon>Pseudomonadati</taxon>
        <taxon>Pseudomonadota</taxon>
        <taxon>Alphaproteobacteria</taxon>
        <taxon>Hyphomicrobiales</taxon>
        <taxon>Parvibaculaceae</taxon>
        <taxon>Kaustia</taxon>
    </lineage>
</organism>
<dbReference type="AlphaFoldDB" id="A0A7S8C6C7"/>
<evidence type="ECO:0000313" key="4">
    <source>
        <dbReference type="Proteomes" id="UP000593594"/>
    </source>
</evidence>
<dbReference type="InterPro" id="IPR013320">
    <property type="entry name" value="ConA-like_dom_sf"/>
</dbReference>
<dbReference type="GO" id="GO:0005975">
    <property type="term" value="P:carbohydrate metabolic process"/>
    <property type="evidence" value="ECO:0007669"/>
    <property type="project" value="InterPro"/>
</dbReference>
<reference evidence="3 4" key="1">
    <citation type="submission" date="2020-06" db="EMBL/GenBank/DDBJ databases">
        <title>Genome sequence of 2 isolates from Red Sea Mangroves.</title>
        <authorList>
            <person name="Sefrji F."/>
            <person name="Michoud G."/>
            <person name="Merlino G."/>
            <person name="Daffonchio D."/>
        </authorList>
    </citation>
    <scope>NUCLEOTIDE SEQUENCE [LARGE SCALE GENOMIC DNA]</scope>
    <source>
        <strain evidence="3 4">R1DC25</strain>
    </source>
</reference>